<evidence type="ECO:0000259" key="2">
    <source>
        <dbReference type="Pfam" id="PF01266"/>
    </source>
</evidence>
<dbReference type="GO" id="GO:0005737">
    <property type="term" value="C:cytoplasm"/>
    <property type="evidence" value="ECO:0007669"/>
    <property type="project" value="TreeGrafter"/>
</dbReference>
<dbReference type="InterPro" id="IPR036188">
    <property type="entry name" value="FAD/NAD-bd_sf"/>
</dbReference>
<dbReference type="SUPFAM" id="SSF54373">
    <property type="entry name" value="FAD-linked reductases, C-terminal domain"/>
    <property type="match status" value="1"/>
</dbReference>
<feature type="domain" description="FAD dependent oxidoreductase" evidence="2">
    <location>
        <begin position="6"/>
        <end position="350"/>
    </location>
</feature>
<dbReference type="GO" id="GO:0016491">
    <property type="term" value="F:oxidoreductase activity"/>
    <property type="evidence" value="ECO:0007669"/>
    <property type="project" value="UniProtKB-KW"/>
</dbReference>
<gene>
    <name evidence="5" type="ORF">CO097_06090</name>
    <name evidence="4" type="ORF">COZ07_05065</name>
    <name evidence="3" type="ORF">COZ58_07845</name>
</gene>
<dbReference type="Proteomes" id="UP000228560">
    <property type="component" value="Unassembled WGS sequence"/>
</dbReference>
<dbReference type="Gene3D" id="3.30.9.10">
    <property type="entry name" value="D-Amino Acid Oxidase, subunit A, domain 2"/>
    <property type="match status" value="1"/>
</dbReference>
<dbReference type="PROSITE" id="PS51257">
    <property type="entry name" value="PROKAR_LIPOPROTEIN"/>
    <property type="match status" value="1"/>
</dbReference>
<evidence type="ECO:0000313" key="4">
    <source>
        <dbReference type="EMBL" id="PIY32611.1"/>
    </source>
</evidence>
<protein>
    <submittedName>
        <fullName evidence="5">FAD-dependent oxidoreductase</fullName>
    </submittedName>
</protein>
<dbReference type="Proteomes" id="UP000230646">
    <property type="component" value="Unassembled WGS sequence"/>
</dbReference>
<dbReference type="EMBL" id="PFKO01000194">
    <property type="protein sequence ID" value="PIY32611.1"/>
    <property type="molecule type" value="Genomic_DNA"/>
</dbReference>
<evidence type="ECO:0000313" key="7">
    <source>
        <dbReference type="Proteomes" id="UP000230646"/>
    </source>
</evidence>
<accession>A0A2M7K5H5</accession>
<dbReference type="PANTHER" id="PTHR13847:SF287">
    <property type="entry name" value="FAD-DEPENDENT OXIDOREDUCTASE DOMAIN-CONTAINING PROTEIN 1"/>
    <property type="match status" value="1"/>
</dbReference>
<dbReference type="EMBL" id="PFIP01000163">
    <property type="protein sequence ID" value="PIX33375.1"/>
    <property type="molecule type" value="Genomic_DNA"/>
</dbReference>
<comment type="caution">
    <text evidence="5">The sequence shown here is derived from an EMBL/GenBank/DDBJ whole genome shotgun (WGS) entry which is preliminary data.</text>
</comment>
<reference evidence="6 7" key="2">
    <citation type="submission" date="2017-09" db="EMBL/GenBank/DDBJ databases">
        <title>Depth-based differentiation of microbial function through sediment-hosted aquifers and enrichment of novel symbionts in the deep terrestrial subsurface.</title>
        <authorList>
            <person name="Probst A.J."/>
            <person name="Ladd B."/>
            <person name="Jarett J.K."/>
            <person name="Geller-Mcgrath D.E."/>
            <person name="Sieber C.M."/>
            <person name="Emerson J.B."/>
            <person name="Anantharaman K."/>
            <person name="Thomas B.C."/>
            <person name="Malmstrom R."/>
            <person name="Stieglmeier M."/>
            <person name="Klingl A."/>
            <person name="Woyke T."/>
            <person name="Ryan C.M."/>
            <person name="Banfield J.F."/>
        </authorList>
    </citation>
    <scope>NUCLEOTIDE SEQUENCE [LARGE SCALE GENOMIC DNA]</scope>
    <source>
        <strain evidence="4">CG_4_10_14_3_um_filter_34_13</strain>
        <strain evidence="5">CG_4_9_14_3_um_filter_33_16</strain>
    </source>
</reference>
<dbReference type="InterPro" id="IPR006076">
    <property type="entry name" value="FAD-dep_OxRdtase"/>
</dbReference>
<keyword evidence="1" id="KW-0560">Oxidoreductase</keyword>
<dbReference type="PANTHER" id="PTHR13847">
    <property type="entry name" value="SARCOSINE DEHYDROGENASE-RELATED"/>
    <property type="match status" value="1"/>
</dbReference>
<dbReference type="EMBL" id="PFTV01000151">
    <property type="protein sequence ID" value="PJB56103.1"/>
    <property type="molecule type" value="Genomic_DNA"/>
</dbReference>
<evidence type="ECO:0000313" key="5">
    <source>
        <dbReference type="EMBL" id="PJB56103.1"/>
    </source>
</evidence>
<accession>A0A2M7PQB5</accession>
<name>A0A2M8CAM0_9BACT</name>
<dbReference type="AlphaFoldDB" id="A0A2M8CAM0"/>
<proteinExistence type="predicted"/>
<dbReference type="Pfam" id="PF01266">
    <property type="entry name" value="DAO"/>
    <property type="match status" value="1"/>
</dbReference>
<sequence>MIKKADLVIIGGGVVGCSVAYNLAKLGAKNIILLEKNTLASGSTGRCGAGIRQQFGTKMNCILARESIKIFENLSQELEYDIELNQGGYLILAYTEKEVNQFKKNVALEQSLNIKARFITVEEAKEIVPPLNTEGILAATFCPTDGHANPFKTNFAYAEAAERLGVKIYTFTEVKEIETENHKIVAVNTDKGKLLTPMVVNAAGGYSGIIGKMVGVDIPVYSQRHQILITEPIDPLFRPMLMSFSRNFYGQQTPHGSIIMGFGDPNERKDGDIGSSWQFAQEMAQKMTAVLPLLKEVSMVRQWAGLYNMSPDAQPILGEHPQIEGFYMALGFSGHGFMLAPITSKLIAELILKRKTSLPIDKLDIGRFERGELIIEPSVV</sequence>
<reference evidence="3" key="1">
    <citation type="submission" date="2017-09" db="EMBL/GenBank/DDBJ databases">
        <title>Depth-based differentiation of microbial function through sediment-hosted aquifers and enrichment of novel symbionts in the deep terrestrial subsurface.</title>
        <authorList>
            <person name="Probst A.J."/>
            <person name="Ladd B."/>
            <person name="Jarett J.K."/>
            <person name="Geller-Mcgrath D.E."/>
            <person name="Sieber C.M.K."/>
            <person name="Emerson J.B."/>
            <person name="Anantharaman K."/>
            <person name="Thomas B.C."/>
            <person name="Malmstrom R."/>
            <person name="Stieglmeier M."/>
            <person name="Klingl A."/>
            <person name="Woyke T."/>
            <person name="Ryan C.M."/>
            <person name="Banfield J.F."/>
        </authorList>
    </citation>
    <scope>NUCLEOTIDE SEQUENCE</scope>
    <source>
        <strain evidence="3">CG_4_8_14_3_um_filter_34_18</strain>
    </source>
</reference>
<evidence type="ECO:0000313" key="3">
    <source>
        <dbReference type="EMBL" id="PIX33375.1"/>
    </source>
</evidence>
<accession>A0A2M8CAM0</accession>
<organism evidence="5 6">
    <name type="scientific">Candidatus Infernicultor aquiphilus</name>
    <dbReference type="NCBI Taxonomy" id="1805029"/>
    <lineage>
        <taxon>Bacteria</taxon>
        <taxon>Pseudomonadati</taxon>
        <taxon>Atribacterota</taxon>
        <taxon>Candidatus Phoenicimicrobiia</taxon>
        <taxon>Candidatus Pheonicimicrobiales</taxon>
        <taxon>Candidatus Phoenicimicrobiaceae</taxon>
        <taxon>Candidatus Infernicultor</taxon>
    </lineage>
</organism>
<dbReference type="RefSeq" id="WP_406607513.1">
    <property type="nucleotide sequence ID" value="NZ_PFKO01000194.1"/>
</dbReference>
<dbReference type="Gene3D" id="3.50.50.60">
    <property type="entry name" value="FAD/NAD(P)-binding domain"/>
    <property type="match status" value="1"/>
</dbReference>
<dbReference type="Proteomes" id="UP000231493">
    <property type="component" value="Unassembled WGS sequence"/>
</dbReference>
<evidence type="ECO:0000256" key="1">
    <source>
        <dbReference type="ARBA" id="ARBA00023002"/>
    </source>
</evidence>
<dbReference type="SUPFAM" id="SSF51905">
    <property type="entry name" value="FAD/NAD(P)-binding domain"/>
    <property type="match status" value="1"/>
</dbReference>
<evidence type="ECO:0000313" key="6">
    <source>
        <dbReference type="Proteomes" id="UP000228560"/>
    </source>
</evidence>